<accession>A0ACB9MAU4</accession>
<name>A0ACB9MAU4_9MYRT</name>
<evidence type="ECO:0000313" key="2">
    <source>
        <dbReference type="Proteomes" id="UP001057402"/>
    </source>
</evidence>
<gene>
    <name evidence="1" type="ORF">MLD38_034801</name>
</gene>
<sequence length="308" mass="34799">MPSRKKLRALAGILKDRASLTKASVSARRPVSTVNVAVLRATTHKSTSAPPEYRVAAVLLLNEDFPLICVDSLVARLHKTTNAFVALKCLFSLHNIILQDWSLPREDGEGSAVGGHNELNVRTFDDRFDAESAEYSSWVRWYAEVLEENVAASRNLGCRLFYRRASKEDELRVRGSFDEDLIRELGALASLLERLASAPGSLHLQRNELVYEIVASVCQDYRVIRRETTLRVEELSRRAEGMKPRELSCFMAELERVGGCEERLVAIFANKANNDGLWEEIARTTRRVSTLIQERSRASWVPRLTLLD</sequence>
<organism evidence="1 2">
    <name type="scientific">Melastoma candidum</name>
    <dbReference type="NCBI Taxonomy" id="119954"/>
    <lineage>
        <taxon>Eukaryota</taxon>
        <taxon>Viridiplantae</taxon>
        <taxon>Streptophyta</taxon>
        <taxon>Embryophyta</taxon>
        <taxon>Tracheophyta</taxon>
        <taxon>Spermatophyta</taxon>
        <taxon>Magnoliopsida</taxon>
        <taxon>eudicotyledons</taxon>
        <taxon>Gunneridae</taxon>
        <taxon>Pentapetalae</taxon>
        <taxon>rosids</taxon>
        <taxon>malvids</taxon>
        <taxon>Myrtales</taxon>
        <taxon>Melastomataceae</taxon>
        <taxon>Melastomatoideae</taxon>
        <taxon>Melastomateae</taxon>
        <taxon>Melastoma</taxon>
    </lineage>
</organism>
<proteinExistence type="predicted"/>
<dbReference type="EMBL" id="CM042889">
    <property type="protein sequence ID" value="KAI4321418.1"/>
    <property type="molecule type" value="Genomic_DNA"/>
</dbReference>
<dbReference type="Proteomes" id="UP001057402">
    <property type="component" value="Chromosome 10"/>
</dbReference>
<protein>
    <submittedName>
        <fullName evidence="1">Uncharacterized protein</fullName>
    </submittedName>
</protein>
<reference evidence="2" key="1">
    <citation type="journal article" date="2023" name="Front. Plant Sci.">
        <title>Chromosomal-level genome assembly of Melastoma candidum provides insights into trichome evolution.</title>
        <authorList>
            <person name="Zhong Y."/>
            <person name="Wu W."/>
            <person name="Sun C."/>
            <person name="Zou P."/>
            <person name="Liu Y."/>
            <person name="Dai S."/>
            <person name="Zhou R."/>
        </authorList>
    </citation>
    <scope>NUCLEOTIDE SEQUENCE [LARGE SCALE GENOMIC DNA]</scope>
</reference>
<keyword evidence="2" id="KW-1185">Reference proteome</keyword>
<evidence type="ECO:0000313" key="1">
    <source>
        <dbReference type="EMBL" id="KAI4321418.1"/>
    </source>
</evidence>
<comment type="caution">
    <text evidence="1">The sequence shown here is derived from an EMBL/GenBank/DDBJ whole genome shotgun (WGS) entry which is preliminary data.</text>
</comment>